<dbReference type="InterPro" id="IPR039425">
    <property type="entry name" value="RNA_pol_sigma-70-like"/>
</dbReference>
<comment type="similarity">
    <text evidence="1">Belongs to the sigma-70 factor family. ECF subfamily.</text>
</comment>
<keyword evidence="2" id="KW-0805">Transcription regulation</keyword>
<dbReference type="InterPro" id="IPR013249">
    <property type="entry name" value="RNA_pol_sigma70_r4_t2"/>
</dbReference>
<dbReference type="SUPFAM" id="SSF88659">
    <property type="entry name" value="Sigma3 and sigma4 domains of RNA polymerase sigma factors"/>
    <property type="match status" value="1"/>
</dbReference>
<dbReference type="PANTHER" id="PTHR43133:SF51">
    <property type="entry name" value="RNA POLYMERASE SIGMA FACTOR"/>
    <property type="match status" value="1"/>
</dbReference>
<dbReference type="GO" id="GO:0016987">
    <property type="term" value="F:sigma factor activity"/>
    <property type="evidence" value="ECO:0007669"/>
    <property type="project" value="UniProtKB-KW"/>
</dbReference>
<sequence>MDILQEKDLLDQTFADGGEAELGLAIEFYGQPLLRYCHNILCDYHEAQDAVQVTFLKAYENRTKYRNGTSLSAWLYRIAYHTCIDTIRRKTLFFFTPASGAPKTHTGISDELFEALSRLSAMERSLIYGRIMEERSYRELAEIHRITEAAARKRYERARKKLAGLLRKDNRQEESSIVDWRNQHEI</sequence>
<dbReference type="AlphaFoldDB" id="A0A949JXZ9"/>
<dbReference type="Gene3D" id="1.10.1740.10">
    <property type="match status" value="1"/>
</dbReference>
<keyword evidence="4" id="KW-0804">Transcription</keyword>
<evidence type="ECO:0000313" key="8">
    <source>
        <dbReference type="Proteomes" id="UP000712157"/>
    </source>
</evidence>
<dbReference type="Pfam" id="PF04542">
    <property type="entry name" value="Sigma70_r2"/>
    <property type="match status" value="1"/>
</dbReference>
<gene>
    <name evidence="7" type="ORF">KTH89_08940</name>
</gene>
<comment type="caution">
    <text evidence="7">The sequence shown here is derived from an EMBL/GenBank/DDBJ whole genome shotgun (WGS) entry which is preliminary data.</text>
</comment>
<organism evidence="7 8">
    <name type="scientific">Diplocloster agilis</name>
    <dbReference type="NCBI Taxonomy" id="2850323"/>
    <lineage>
        <taxon>Bacteria</taxon>
        <taxon>Bacillati</taxon>
        <taxon>Bacillota</taxon>
        <taxon>Clostridia</taxon>
        <taxon>Lachnospirales</taxon>
        <taxon>Lachnospiraceae</taxon>
        <taxon>Diplocloster</taxon>
    </lineage>
</organism>
<evidence type="ECO:0000256" key="3">
    <source>
        <dbReference type="ARBA" id="ARBA00023082"/>
    </source>
</evidence>
<dbReference type="Proteomes" id="UP000712157">
    <property type="component" value="Unassembled WGS sequence"/>
</dbReference>
<dbReference type="GO" id="GO:0006352">
    <property type="term" value="P:DNA-templated transcription initiation"/>
    <property type="evidence" value="ECO:0007669"/>
    <property type="project" value="InterPro"/>
</dbReference>
<evidence type="ECO:0000259" key="5">
    <source>
        <dbReference type="Pfam" id="PF04542"/>
    </source>
</evidence>
<dbReference type="InterPro" id="IPR036388">
    <property type="entry name" value="WH-like_DNA-bd_sf"/>
</dbReference>
<reference evidence="7" key="1">
    <citation type="submission" date="2021-06" db="EMBL/GenBank/DDBJ databases">
        <title>Description of novel taxa of the family Lachnospiraceae.</title>
        <authorList>
            <person name="Chaplin A.V."/>
            <person name="Sokolova S.R."/>
            <person name="Pikina A.P."/>
            <person name="Korzhanova M."/>
            <person name="Belova V."/>
            <person name="Korostin D."/>
            <person name="Efimov B.A."/>
        </authorList>
    </citation>
    <scope>NUCLEOTIDE SEQUENCE</scope>
    <source>
        <strain evidence="7">ASD5720</strain>
    </source>
</reference>
<dbReference type="InterPro" id="IPR007627">
    <property type="entry name" value="RNA_pol_sigma70_r2"/>
</dbReference>
<dbReference type="PANTHER" id="PTHR43133">
    <property type="entry name" value="RNA POLYMERASE ECF-TYPE SIGMA FACTO"/>
    <property type="match status" value="1"/>
</dbReference>
<dbReference type="Pfam" id="PF08281">
    <property type="entry name" value="Sigma70_r4_2"/>
    <property type="match status" value="1"/>
</dbReference>
<dbReference type="Gene3D" id="1.10.10.10">
    <property type="entry name" value="Winged helix-like DNA-binding domain superfamily/Winged helix DNA-binding domain"/>
    <property type="match status" value="1"/>
</dbReference>
<evidence type="ECO:0000259" key="6">
    <source>
        <dbReference type="Pfam" id="PF08281"/>
    </source>
</evidence>
<protein>
    <submittedName>
        <fullName evidence="7">RNA polymerase sigma factor</fullName>
    </submittedName>
</protein>
<feature type="domain" description="RNA polymerase sigma factor 70 region 4 type 2" evidence="6">
    <location>
        <begin position="110"/>
        <end position="162"/>
    </location>
</feature>
<dbReference type="RefSeq" id="WP_158345618.1">
    <property type="nucleotide sequence ID" value="NZ_JAHQCW010000012.1"/>
</dbReference>
<dbReference type="SUPFAM" id="SSF88946">
    <property type="entry name" value="Sigma2 domain of RNA polymerase sigma factors"/>
    <property type="match status" value="1"/>
</dbReference>
<name>A0A949JXZ9_9FIRM</name>
<evidence type="ECO:0000313" key="7">
    <source>
        <dbReference type="EMBL" id="MBU9736664.1"/>
    </source>
</evidence>
<dbReference type="InterPro" id="IPR013325">
    <property type="entry name" value="RNA_pol_sigma_r2"/>
</dbReference>
<evidence type="ECO:0000256" key="1">
    <source>
        <dbReference type="ARBA" id="ARBA00010641"/>
    </source>
</evidence>
<accession>A0A949JXZ9</accession>
<evidence type="ECO:0000256" key="2">
    <source>
        <dbReference type="ARBA" id="ARBA00023015"/>
    </source>
</evidence>
<dbReference type="GO" id="GO:0003677">
    <property type="term" value="F:DNA binding"/>
    <property type="evidence" value="ECO:0007669"/>
    <property type="project" value="InterPro"/>
</dbReference>
<keyword evidence="8" id="KW-1185">Reference proteome</keyword>
<feature type="domain" description="RNA polymerase sigma-70 region 2" evidence="5">
    <location>
        <begin position="29"/>
        <end position="91"/>
    </location>
</feature>
<evidence type="ECO:0000256" key="4">
    <source>
        <dbReference type="ARBA" id="ARBA00023163"/>
    </source>
</evidence>
<proteinExistence type="inferred from homology"/>
<dbReference type="InterPro" id="IPR013324">
    <property type="entry name" value="RNA_pol_sigma_r3/r4-like"/>
</dbReference>
<keyword evidence="3" id="KW-0731">Sigma factor</keyword>
<dbReference type="EMBL" id="JAHQCW010000012">
    <property type="protein sequence ID" value="MBU9736664.1"/>
    <property type="molecule type" value="Genomic_DNA"/>
</dbReference>